<dbReference type="Proteomes" id="UP000178585">
    <property type="component" value="Unassembled WGS sequence"/>
</dbReference>
<dbReference type="SUPFAM" id="SSF51735">
    <property type="entry name" value="NAD(P)-binding Rossmann-fold domains"/>
    <property type="match status" value="1"/>
</dbReference>
<feature type="domain" description="Gfo/Idh/MocA-like oxidoreductase C-terminal" evidence="3">
    <location>
        <begin position="172"/>
        <end position="327"/>
    </location>
</feature>
<gene>
    <name evidence="4" type="ORF">A2949_01630</name>
</gene>
<dbReference type="GO" id="GO:0016491">
    <property type="term" value="F:oxidoreductase activity"/>
    <property type="evidence" value="ECO:0007669"/>
    <property type="project" value="UniProtKB-KW"/>
</dbReference>
<sequence>MNTQKRYRGVVIGCGKVGATFEMHSGIPKPASHAAALKASPRTELVALVDPDPAALKVAGDYYTVSTFADAHECLEKLRPDIVVIATPPGTHEEMLSLALELKTSAIICEKPVSDTLEAAQRMIALAKNSDSIIIVNHQRRFLPLFRAAREKIAAGTLGDIQQITAYYANGLLNNGTHIADALQFLLDDKAAWASGIHNAQNMAAPFGGKNVDGMVGFQKGAVAALQSFDSGSFGIHEIRIVGKKGALFIGQNGLRFEWVPVRDGVTFAGVRELDWKAAEAQCDDRSMLACTLAHLVDCLDGKATPESTLDGGYHTMQILDGLLQSAIGDGKKILI</sequence>
<comment type="caution">
    <text evidence="4">The sequence shown here is derived from an EMBL/GenBank/DDBJ whole genome shotgun (WGS) entry which is preliminary data.</text>
</comment>
<dbReference type="Gene3D" id="3.30.360.10">
    <property type="entry name" value="Dihydrodipicolinate Reductase, domain 2"/>
    <property type="match status" value="1"/>
</dbReference>
<evidence type="ECO:0000313" key="4">
    <source>
        <dbReference type="EMBL" id="OGC86114.1"/>
    </source>
</evidence>
<evidence type="ECO:0000259" key="3">
    <source>
        <dbReference type="Pfam" id="PF02894"/>
    </source>
</evidence>
<accession>A0A1F4XWV6</accession>
<dbReference type="InterPro" id="IPR000683">
    <property type="entry name" value="Gfo/Idh/MocA-like_OxRdtase_N"/>
</dbReference>
<evidence type="ECO:0000259" key="2">
    <source>
        <dbReference type="Pfam" id="PF01408"/>
    </source>
</evidence>
<feature type="domain" description="Gfo/Idh/MocA-like oxidoreductase N-terminal" evidence="2">
    <location>
        <begin position="32"/>
        <end position="138"/>
    </location>
</feature>
<name>A0A1F4XWV6_9BACT</name>
<dbReference type="PANTHER" id="PTHR43818:SF11">
    <property type="entry name" value="BCDNA.GH03377"/>
    <property type="match status" value="1"/>
</dbReference>
<dbReference type="AlphaFoldDB" id="A0A1F4XWV6"/>
<proteinExistence type="predicted"/>
<dbReference type="InterPro" id="IPR004104">
    <property type="entry name" value="Gfo/Idh/MocA-like_OxRdtase_C"/>
</dbReference>
<evidence type="ECO:0000256" key="1">
    <source>
        <dbReference type="ARBA" id="ARBA00023002"/>
    </source>
</evidence>
<dbReference type="Pfam" id="PF01408">
    <property type="entry name" value="GFO_IDH_MocA"/>
    <property type="match status" value="1"/>
</dbReference>
<dbReference type="EMBL" id="MEWZ01000031">
    <property type="protein sequence ID" value="OGC86114.1"/>
    <property type="molecule type" value="Genomic_DNA"/>
</dbReference>
<dbReference type="GO" id="GO:0000166">
    <property type="term" value="F:nucleotide binding"/>
    <property type="evidence" value="ECO:0007669"/>
    <property type="project" value="InterPro"/>
</dbReference>
<dbReference type="InterPro" id="IPR050463">
    <property type="entry name" value="Gfo/Idh/MocA_oxidrdct_glycsds"/>
</dbReference>
<dbReference type="Gene3D" id="3.40.50.720">
    <property type="entry name" value="NAD(P)-binding Rossmann-like Domain"/>
    <property type="match status" value="1"/>
</dbReference>
<dbReference type="SUPFAM" id="SSF55347">
    <property type="entry name" value="Glyceraldehyde-3-phosphate dehydrogenase-like, C-terminal domain"/>
    <property type="match status" value="1"/>
</dbReference>
<reference evidence="4 5" key="1">
    <citation type="journal article" date="2016" name="Nat. Commun.">
        <title>Thousands of microbial genomes shed light on interconnected biogeochemical processes in an aquifer system.</title>
        <authorList>
            <person name="Anantharaman K."/>
            <person name="Brown C.T."/>
            <person name="Hug L.A."/>
            <person name="Sharon I."/>
            <person name="Castelle C.J."/>
            <person name="Probst A.J."/>
            <person name="Thomas B.C."/>
            <person name="Singh A."/>
            <person name="Wilkins M.J."/>
            <person name="Karaoz U."/>
            <person name="Brodie E.L."/>
            <person name="Williams K.H."/>
            <person name="Hubbard S.S."/>
            <person name="Banfield J.F."/>
        </authorList>
    </citation>
    <scope>NUCLEOTIDE SEQUENCE [LARGE SCALE GENOMIC DNA]</scope>
</reference>
<protein>
    <submittedName>
        <fullName evidence="4">Uncharacterized protein</fullName>
    </submittedName>
</protein>
<dbReference type="Pfam" id="PF02894">
    <property type="entry name" value="GFO_IDH_MocA_C"/>
    <property type="match status" value="1"/>
</dbReference>
<dbReference type="STRING" id="1797245.A2949_01630"/>
<dbReference type="InterPro" id="IPR036291">
    <property type="entry name" value="NAD(P)-bd_dom_sf"/>
</dbReference>
<organism evidence="4 5">
    <name type="scientific">Candidatus Adlerbacteria bacterium RIFCSPLOWO2_01_FULL_54_21b</name>
    <dbReference type="NCBI Taxonomy" id="1797245"/>
    <lineage>
        <taxon>Bacteria</taxon>
        <taxon>Candidatus Adleribacteriota</taxon>
    </lineage>
</organism>
<keyword evidence="1" id="KW-0560">Oxidoreductase</keyword>
<evidence type="ECO:0000313" key="5">
    <source>
        <dbReference type="Proteomes" id="UP000178585"/>
    </source>
</evidence>
<dbReference type="PANTHER" id="PTHR43818">
    <property type="entry name" value="BCDNA.GH03377"/>
    <property type="match status" value="1"/>
</dbReference>